<comment type="caution">
    <text evidence="2">The sequence shown here is derived from an EMBL/GenBank/DDBJ whole genome shotgun (WGS) entry which is preliminary data.</text>
</comment>
<name>A0A8S1DB17_9INSE</name>
<dbReference type="AlphaFoldDB" id="A0A8S1DB17"/>
<dbReference type="PANTHER" id="PTHR24260">
    <property type="match status" value="1"/>
</dbReference>
<sequence>MISINNGKRFCGGSMIKENQVLTARLCCLFGANTFSIFLGGINDYEPSRQIGKSTKYTTHYTNPLARFNDGVCIIHLDAPISGKDIAIIRLPSWSQRSKSYERYNATVSGWGRTPHDDTASNTTRLKYTDVIVKEKTFCQRAYPGVSTRRTICTYDTNGSGICDRYAGEPLTITESDGLETIIGIVSFGPPPGYGGCETRYPLGHVRVTAYLRWIYYLSGSVPFRP</sequence>
<evidence type="ECO:0000313" key="3">
    <source>
        <dbReference type="Proteomes" id="UP000494165"/>
    </source>
</evidence>
<evidence type="ECO:0000259" key="1">
    <source>
        <dbReference type="PROSITE" id="PS50240"/>
    </source>
</evidence>
<dbReference type="InterPro" id="IPR009003">
    <property type="entry name" value="Peptidase_S1_PA"/>
</dbReference>
<reference evidence="2 3" key="1">
    <citation type="submission" date="2020-04" db="EMBL/GenBank/DDBJ databases">
        <authorList>
            <person name="Alioto T."/>
            <person name="Alioto T."/>
            <person name="Gomez Garrido J."/>
        </authorList>
    </citation>
    <scope>NUCLEOTIDE SEQUENCE [LARGE SCALE GENOMIC DNA]</scope>
</reference>
<proteinExistence type="predicted"/>
<protein>
    <recommendedName>
        <fullName evidence="1">Peptidase S1 domain-containing protein</fullName>
    </recommendedName>
</protein>
<accession>A0A8S1DB17</accession>
<dbReference type="GO" id="GO:0006508">
    <property type="term" value="P:proteolysis"/>
    <property type="evidence" value="ECO:0007669"/>
    <property type="project" value="InterPro"/>
</dbReference>
<dbReference type="InterPro" id="IPR043504">
    <property type="entry name" value="Peptidase_S1_PA_chymotrypsin"/>
</dbReference>
<dbReference type="InterPro" id="IPR051333">
    <property type="entry name" value="CLIP_Serine_Protease"/>
</dbReference>
<dbReference type="Gene3D" id="2.40.10.10">
    <property type="entry name" value="Trypsin-like serine proteases"/>
    <property type="match status" value="2"/>
</dbReference>
<dbReference type="PROSITE" id="PS50240">
    <property type="entry name" value="TRYPSIN_DOM"/>
    <property type="match status" value="1"/>
</dbReference>
<dbReference type="SMART" id="SM00020">
    <property type="entry name" value="Tryp_SPc"/>
    <property type="match status" value="1"/>
</dbReference>
<dbReference type="GO" id="GO:0004252">
    <property type="term" value="F:serine-type endopeptidase activity"/>
    <property type="evidence" value="ECO:0007669"/>
    <property type="project" value="InterPro"/>
</dbReference>
<keyword evidence="3" id="KW-1185">Reference proteome</keyword>
<dbReference type="Pfam" id="PF00089">
    <property type="entry name" value="Trypsin"/>
    <property type="match status" value="1"/>
</dbReference>
<dbReference type="OrthoDB" id="5565075at2759"/>
<evidence type="ECO:0000313" key="2">
    <source>
        <dbReference type="EMBL" id="CAB3376971.1"/>
    </source>
</evidence>
<organism evidence="2 3">
    <name type="scientific">Cloeon dipterum</name>
    <dbReference type="NCBI Taxonomy" id="197152"/>
    <lineage>
        <taxon>Eukaryota</taxon>
        <taxon>Metazoa</taxon>
        <taxon>Ecdysozoa</taxon>
        <taxon>Arthropoda</taxon>
        <taxon>Hexapoda</taxon>
        <taxon>Insecta</taxon>
        <taxon>Pterygota</taxon>
        <taxon>Palaeoptera</taxon>
        <taxon>Ephemeroptera</taxon>
        <taxon>Pisciforma</taxon>
        <taxon>Baetidae</taxon>
        <taxon>Cloeon</taxon>
    </lineage>
</organism>
<feature type="domain" description="Peptidase S1" evidence="1">
    <location>
        <begin position="1"/>
        <end position="220"/>
    </location>
</feature>
<dbReference type="EMBL" id="CADEPI010000137">
    <property type="protein sequence ID" value="CAB3376971.1"/>
    <property type="molecule type" value="Genomic_DNA"/>
</dbReference>
<gene>
    <name evidence="2" type="ORF">CLODIP_2_CD10069</name>
</gene>
<dbReference type="Proteomes" id="UP000494165">
    <property type="component" value="Unassembled WGS sequence"/>
</dbReference>
<dbReference type="PANTHER" id="PTHR24260:SF134">
    <property type="entry name" value="AT07769P-RELATED"/>
    <property type="match status" value="1"/>
</dbReference>
<dbReference type="InterPro" id="IPR001254">
    <property type="entry name" value="Trypsin_dom"/>
</dbReference>
<dbReference type="SUPFAM" id="SSF50494">
    <property type="entry name" value="Trypsin-like serine proteases"/>
    <property type="match status" value="1"/>
</dbReference>